<dbReference type="InterPro" id="IPR053235">
    <property type="entry name" value="Ser_Thr_kinase"/>
</dbReference>
<dbReference type="OrthoDB" id="4062651at2759"/>
<name>A0A5C3LLJ0_COPMA</name>
<dbReference type="InterPro" id="IPR000719">
    <property type="entry name" value="Prot_kinase_dom"/>
</dbReference>
<dbReference type="Gene3D" id="1.10.510.10">
    <property type="entry name" value="Transferase(Phosphotransferase) domain 1"/>
    <property type="match status" value="1"/>
</dbReference>
<dbReference type="GO" id="GO:0005524">
    <property type="term" value="F:ATP binding"/>
    <property type="evidence" value="ECO:0007669"/>
    <property type="project" value="InterPro"/>
</dbReference>
<reference evidence="3 4" key="1">
    <citation type="journal article" date="2019" name="Nat. Ecol. Evol.">
        <title>Megaphylogeny resolves global patterns of mushroom evolution.</title>
        <authorList>
            <person name="Varga T."/>
            <person name="Krizsan K."/>
            <person name="Foldi C."/>
            <person name="Dima B."/>
            <person name="Sanchez-Garcia M."/>
            <person name="Sanchez-Ramirez S."/>
            <person name="Szollosi G.J."/>
            <person name="Szarkandi J.G."/>
            <person name="Papp V."/>
            <person name="Albert L."/>
            <person name="Andreopoulos W."/>
            <person name="Angelini C."/>
            <person name="Antonin V."/>
            <person name="Barry K.W."/>
            <person name="Bougher N.L."/>
            <person name="Buchanan P."/>
            <person name="Buyck B."/>
            <person name="Bense V."/>
            <person name="Catcheside P."/>
            <person name="Chovatia M."/>
            <person name="Cooper J."/>
            <person name="Damon W."/>
            <person name="Desjardin D."/>
            <person name="Finy P."/>
            <person name="Geml J."/>
            <person name="Haridas S."/>
            <person name="Hughes K."/>
            <person name="Justo A."/>
            <person name="Karasinski D."/>
            <person name="Kautmanova I."/>
            <person name="Kiss B."/>
            <person name="Kocsube S."/>
            <person name="Kotiranta H."/>
            <person name="LaButti K.M."/>
            <person name="Lechner B.E."/>
            <person name="Liimatainen K."/>
            <person name="Lipzen A."/>
            <person name="Lukacs Z."/>
            <person name="Mihaltcheva S."/>
            <person name="Morgado L.N."/>
            <person name="Niskanen T."/>
            <person name="Noordeloos M.E."/>
            <person name="Ohm R.A."/>
            <person name="Ortiz-Santana B."/>
            <person name="Ovrebo C."/>
            <person name="Racz N."/>
            <person name="Riley R."/>
            <person name="Savchenko A."/>
            <person name="Shiryaev A."/>
            <person name="Soop K."/>
            <person name="Spirin V."/>
            <person name="Szebenyi C."/>
            <person name="Tomsovsky M."/>
            <person name="Tulloss R.E."/>
            <person name="Uehling J."/>
            <person name="Grigoriev I.V."/>
            <person name="Vagvolgyi C."/>
            <person name="Papp T."/>
            <person name="Martin F.M."/>
            <person name="Miettinen O."/>
            <person name="Hibbett D.S."/>
            <person name="Nagy L.G."/>
        </authorList>
    </citation>
    <scope>NUCLEOTIDE SEQUENCE [LARGE SCALE GENOMIC DNA]</scope>
    <source>
        <strain evidence="3 4">CBS 121175</strain>
    </source>
</reference>
<dbReference type="Pfam" id="PF00069">
    <property type="entry name" value="Pkinase"/>
    <property type="match status" value="1"/>
</dbReference>
<evidence type="ECO:0000313" key="3">
    <source>
        <dbReference type="EMBL" id="TFK29541.1"/>
    </source>
</evidence>
<dbReference type="PANTHER" id="PTHR24361">
    <property type="entry name" value="MITOGEN-ACTIVATED KINASE KINASE KINASE"/>
    <property type="match status" value="1"/>
</dbReference>
<feature type="domain" description="Protein kinase" evidence="2">
    <location>
        <begin position="109"/>
        <end position="403"/>
    </location>
</feature>
<dbReference type="Proteomes" id="UP000307440">
    <property type="component" value="Unassembled WGS sequence"/>
</dbReference>
<proteinExistence type="predicted"/>
<feature type="compositionally biased region" description="Low complexity" evidence="1">
    <location>
        <begin position="497"/>
        <end position="509"/>
    </location>
</feature>
<dbReference type="SUPFAM" id="SSF56112">
    <property type="entry name" value="Protein kinase-like (PK-like)"/>
    <property type="match status" value="1"/>
</dbReference>
<dbReference type="PROSITE" id="PS50011">
    <property type="entry name" value="PROTEIN_KINASE_DOM"/>
    <property type="match status" value="1"/>
</dbReference>
<sequence>MLAVEPQAPKKQRFWPKVITLFKRSGDKSSGRSDPEDFDTIFNHVEEASKGTWHPVDYGEWKYVNAKIPDTILVDLFRDVKSVKEMGRSLENLPKQQKKFILQTLQSLLELPELLELSGERTVRKTLLHFLSVTGRHWAAEVPLDKVKFDDAPIRDQSGRGFKATVNQQLLDLCIPTREGDRNLALIWEHLEHENIYPFYGLFQGLSGSIRNRTCYVWPWIPGCTSLKDYIKHLPSAKQFLLLHDVLCGLEYLHNLDIVVSTLTASTIVVTESGRACIKNFGPNFPTRIRSKVKDTVKHDYYLQAPEIFSGRDYAFVDKKEYVVYSFGCICFEILSGYIPIQPRPVGKASEIAYLKFKNEEPHKIQAEGWNELWPLIEECLGWNQASEPARPSVSELLSKPVFANLATPHGRPKNEWEKIVTPSPAAFRAAIRLVHNYPHLQAPYSLRSPWSSAPSSQTSISSRRRSRSSSRSRSIIRRRRGRRRISPRSRSRRRSLSSSSSRSRSRSPIHPPMPMIIATPVVPGSPSDTSSGSFLDALEEPLSTPF</sequence>
<evidence type="ECO:0000313" key="4">
    <source>
        <dbReference type="Proteomes" id="UP000307440"/>
    </source>
</evidence>
<organism evidence="3 4">
    <name type="scientific">Coprinopsis marcescibilis</name>
    <name type="common">Agaric fungus</name>
    <name type="synonym">Psathyrella marcescibilis</name>
    <dbReference type="NCBI Taxonomy" id="230819"/>
    <lineage>
        <taxon>Eukaryota</taxon>
        <taxon>Fungi</taxon>
        <taxon>Dikarya</taxon>
        <taxon>Basidiomycota</taxon>
        <taxon>Agaricomycotina</taxon>
        <taxon>Agaricomycetes</taxon>
        <taxon>Agaricomycetidae</taxon>
        <taxon>Agaricales</taxon>
        <taxon>Agaricineae</taxon>
        <taxon>Psathyrellaceae</taxon>
        <taxon>Coprinopsis</taxon>
    </lineage>
</organism>
<keyword evidence="4" id="KW-1185">Reference proteome</keyword>
<dbReference type="GO" id="GO:0004674">
    <property type="term" value="F:protein serine/threonine kinase activity"/>
    <property type="evidence" value="ECO:0007669"/>
    <property type="project" value="TreeGrafter"/>
</dbReference>
<feature type="compositionally biased region" description="Basic residues" evidence="1">
    <location>
        <begin position="463"/>
        <end position="496"/>
    </location>
</feature>
<dbReference type="AlphaFoldDB" id="A0A5C3LLJ0"/>
<dbReference type="GO" id="GO:0005737">
    <property type="term" value="C:cytoplasm"/>
    <property type="evidence" value="ECO:0007669"/>
    <property type="project" value="TreeGrafter"/>
</dbReference>
<dbReference type="EMBL" id="ML210149">
    <property type="protein sequence ID" value="TFK29541.1"/>
    <property type="molecule type" value="Genomic_DNA"/>
</dbReference>
<keyword evidence="3" id="KW-0418">Kinase</keyword>
<evidence type="ECO:0000259" key="2">
    <source>
        <dbReference type="PROSITE" id="PS50011"/>
    </source>
</evidence>
<keyword evidence="3" id="KW-0808">Transferase</keyword>
<accession>A0A5C3LLJ0</accession>
<dbReference type="STRING" id="230819.A0A5C3LLJ0"/>
<feature type="region of interest" description="Disordered" evidence="1">
    <location>
        <begin position="447"/>
        <end position="547"/>
    </location>
</feature>
<gene>
    <name evidence="3" type="ORF">FA15DRAFT_348145</name>
</gene>
<protein>
    <submittedName>
        <fullName evidence="3">Kinase-like protein</fullName>
    </submittedName>
</protein>
<dbReference type="SMART" id="SM00220">
    <property type="entry name" value="S_TKc"/>
    <property type="match status" value="1"/>
</dbReference>
<evidence type="ECO:0000256" key="1">
    <source>
        <dbReference type="SAM" id="MobiDB-lite"/>
    </source>
</evidence>
<feature type="compositionally biased region" description="Low complexity" evidence="1">
    <location>
        <begin position="448"/>
        <end position="462"/>
    </location>
</feature>
<dbReference type="InterPro" id="IPR011009">
    <property type="entry name" value="Kinase-like_dom_sf"/>
</dbReference>